<dbReference type="Proteomes" id="UP000252015">
    <property type="component" value="Unassembled WGS sequence"/>
</dbReference>
<evidence type="ECO:0000313" key="1">
    <source>
        <dbReference type="EMBL" id="SRX93421.1"/>
    </source>
</evidence>
<protein>
    <recommendedName>
        <fullName evidence="3">Ferredoxin</fullName>
    </recommendedName>
</protein>
<keyword evidence="2" id="KW-1185">Reference proteome</keyword>
<evidence type="ECO:0008006" key="3">
    <source>
        <dbReference type="Google" id="ProtNLM"/>
    </source>
</evidence>
<dbReference type="AlphaFoldDB" id="A0A375YWX7"/>
<gene>
    <name evidence="1" type="ORF">MSP7336_01658</name>
</gene>
<accession>A0A375YWX7</accession>
<sequence length="84" mass="9382">MIRTDERLLDSPPVQVSCKYCGATVLARKSSWQQTSVQWSADAMARCVERREARKPFLVCSKLRQSIEEAARSGAVPIVDEVNA</sequence>
<evidence type="ECO:0000313" key="2">
    <source>
        <dbReference type="Proteomes" id="UP000252015"/>
    </source>
</evidence>
<name>A0A375YWX7_MYCSH</name>
<proteinExistence type="predicted"/>
<dbReference type="RefSeq" id="WP_113963474.1">
    <property type="nucleotide sequence ID" value="NZ_UEGW01000001.1"/>
</dbReference>
<dbReference type="EMBL" id="UEGW01000001">
    <property type="protein sequence ID" value="SRX93421.1"/>
    <property type="molecule type" value="Genomic_DNA"/>
</dbReference>
<reference evidence="1 2" key="1">
    <citation type="submission" date="2018-05" db="EMBL/GenBank/DDBJ databases">
        <authorList>
            <consortium name="IHU Genomes"/>
        </authorList>
    </citation>
    <scope>NUCLEOTIDE SEQUENCE [LARGE SCALE GENOMIC DNA]</scope>
    <source>
        <strain evidence="1 2">P7336</strain>
    </source>
</reference>
<organism evidence="1 2">
    <name type="scientific">Mycobacterium shimoidei</name>
    <dbReference type="NCBI Taxonomy" id="29313"/>
    <lineage>
        <taxon>Bacteria</taxon>
        <taxon>Bacillati</taxon>
        <taxon>Actinomycetota</taxon>
        <taxon>Actinomycetes</taxon>
        <taxon>Mycobacteriales</taxon>
        <taxon>Mycobacteriaceae</taxon>
        <taxon>Mycobacterium</taxon>
    </lineage>
</organism>
<dbReference type="STRING" id="29313.BHQ16_04725"/>